<feature type="domain" description="Peptidase S11 D-alanyl-D-alanine carboxypeptidase A N-terminal" evidence="1">
    <location>
        <begin position="77"/>
        <end position="285"/>
    </location>
</feature>
<reference evidence="3" key="1">
    <citation type="journal article" date="2019" name="Int. J. Syst. Evol. Microbiol.">
        <title>The Global Catalogue of Microorganisms (GCM) 10K type strain sequencing project: providing services to taxonomists for standard genome sequencing and annotation.</title>
        <authorList>
            <consortium name="The Broad Institute Genomics Platform"/>
            <consortium name="The Broad Institute Genome Sequencing Center for Infectious Disease"/>
            <person name="Wu L."/>
            <person name="Ma J."/>
        </authorList>
    </citation>
    <scope>NUCLEOTIDE SEQUENCE [LARGE SCALE GENOMIC DNA]</scope>
    <source>
        <strain evidence="3">CCUG 43304</strain>
    </source>
</reference>
<dbReference type="InterPro" id="IPR012338">
    <property type="entry name" value="Beta-lactam/transpept-like"/>
</dbReference>
<name>A0ABW1VCX6_9MICO</name>
<dbReference type="Proteomes" id="UP001596306">
    <property type="component" value="Unassembled WGS sequence"/>
</dbReference>
<dbReference type="EMBL" id="JBHSTP010000001">
    <property type="protein sequence ID" value="MFC6355593.1"/>
    <property type="molecule type" value="Genomic_DNA"/>
</dbReference>
<dbReference type="SUPFAM" id="SSF56601">
    <property type="entry name" value="beta-lactamase/transpeptidase-like"/>
    <property type="match status" value="1"/>
</dbReference>
<gene>
    <name evidence="2" type="ORF">ACFQB0_05675</name>
</gene>
<comment type="caution">
    <text evidence="2">The sequence shown here is derived from an EMBL/GenBank/DDBJ whole genome shotgun (WGS) entry which is preliminary data.</text>
</comment>
<evidence type="ECO:0000313" key="2">
    <source>
        <dbReference type="EMBL" id="MFC6355593.1"/>
    </source>
</evidence>
<dbReference type="Gene3D" id="3.40.710.10">
    <property type="entry name" value="DD-peptidase/beta-lactamase superfamily"/>
    <property type="match status" value="1"/>
</dbReference>
<dbReference type="EC" id="3.4.-.-" evidence="2"/>
<accession>A0ABW1VCX6</accession>
<keyword evidence="3" id="KW-1185">Reference proteome</keyword>
<keyword evidence="2" id="KW-0378">Hydrolase</keyword>
<dbReference type="GO" id="GO:0004180">
    <property type="term" value="F:carboxypeptidase activity"/>
    <property type="evidence" value="ECO:0007669"/>
    <property type="project" value="UniProtKB-KW"/>
</dbReference>
<dbReference type="RefSeq" id="WP_386728629.1">
    <property type="nucleotide sequence ID" value="NZ_JBHSTP010000001.1"/>
</dbReference>
<protein>
    <submittedName>
        <fullName evidence="2">D-alanyl-D-alanine carboxypeptidase family protein</fullName>
        <ecNumber evidence="2">3.4.-.-</ecNumber>
    </submittedName>
</protein>
<evidence type="ECO:0000313" key="3">
    <source>
        <dbReference type="Proteomes" id="UP001596306"/>
    </source>
</evidence>
<sequence>MPATRRRQIYRRRRIVVLGGLALILAGVVYATATLLAPLPATAVAVAEPALSAQPAAQLAMPAFGATAVGAVGFTGILASSGEQGSMPIASIAKVITALVVLEAKPLAAGETGPTIEYTDSDVDYYYEVLSENGSVAPVVAGMTLSERDTLTAMLLPSANNYSISLANWAYGSVDAYLAAANAWLAAHGLTATSVADTSGLSPASVSSPADLVEIGKLAIAHPVIAEIVALPSAELPTIGTVVNTNKMLGLHGVDGVKTGTTDEAGACLLYTADYTIGMRTVTVVGVTLGGGTHPELDDAIGALLDSVAAGFHEVPLANAGQGFAEFSTVWGQTASAVASTDASALLWSDAPATVSVVVEPVLLAAIGDEVGTVTFTVGEQTIAVPLIVDEELSDPGPWWRIGHPGELASAGSS</sequence>
<dbReference type="InterPro" id="IPR001967">
    <property type="entry name" value="Peptidase_S11_N"/>
</dbReference>
<dbReference type="Pfam" id="PF00768">
    <property type="entry name" value="Peptidase_S11"/>
    <property type="match status" value="1"/>
</dbReference>
<proteinExistence type="predicted"/>
<organism evidence="2 3">
    <name type="scientific">Luethyella okanaganae</name>
    <dbReference type="NCBI Taxonomy" id="69372"/>
    <lineage>
        <taxon>Bacteria</taxon>
        <taxon>Bacillati</taxon>
        <taxon>Actinomycetota</taxon>
        <taxon>Actinomycetes</taxon>
        <taxon>Micrococcales</taxon>
        <taxon>Microbacteriaceae</taxon>
        <taxon>Luethyella</taxon>
    </lineage>
</organism>
<evidence type="ECO:0000259" key="1">
    <source>
        <dbReference type="Pfam" id="PF00768"/>
    </source>
</evidence>
<keyword evidence="2" id="KW-0645">Protease</keyword>
<keyword evidence="2" id="KW-0121">Carboxypeptidase</keyword>